<dbReference type="InterPro" id="IPR017143">
    <property type="entry name" value="UCP037225"/>
</dbReference>
<organism evidence="1 2">
    <name type="scientific">Marinomonas transparens</name>
    <dbReference type="NCBI Taxonomy" id="2795388"/>
    <lineage>
        <taxon>Bacteria</taxon>
        <taxon>Pseudomonadati</taxon>
        <taxon>Pseudomonadota</taxon>
        <taxon>Gammaproteobacteria</taxon>
        <taxon>Oceanospirillales</taxon>
        <taxon>Oceanospirillaceae</taxon>
        <taxon>Marinomonas</taxon>
    </lineage>
</organism>
<proteinExistence type="predicted"/>
<sequence length="65" mass="7279">MDNLIEADIDCPYCGESIKVMVEVLEESQEYIEDCQVCCRPIVFSISVGFDGAPVVNVRSENETF</sequence>
<protein>
    <submittedName>
        <fullName evidence="1">CPXCG motif-containing cysteine-rich protein</fullName>
    </submittedName>
</protein>
<keyword evidence="2" id="KW-1185">Reference proteome</keyword>
<dbReference type="RefSeq" id="WP_199469723.1">
    <property type="nucleotide sequence ID" value="NZ_JAEMNX010000023.1"/>
</dbReference>
<dbReference type="PIRSF" id="PIRSF037225">
    <property type="entry name" value="UCP037225"/>
    <property type="match status" value="1"/>
</dbReference>
<dbReference type="Pfam" id="PF14255">
    <property type="entry name" value="Zn_ribbon_21"/>
    <property type="match status" value="1"/>
</dbReference>
<evidence type="ECO:0000313" key="2">
    <source>
        <dbReference type="Proteomes" id="UP000628710"/>
    </source>
</evidence>
<dbReference type="AlphaFoldDB" id="A0A934MXH4"/>
<dbReference type="InterPro" id="IPR025990">
    <property type="entry name" value="zinc_ribbon_bacterial"/>
</dbReference>
<dbReference type="Proteomes" id="UP000628710">
    <property type="component" value="Unassembled WGS sequence"/>
</dbReference>
<name>A0A934MXH4_9GAMM</name>
<gene>
    <name evidence="1" type="ORF">I8J31_16700</name>
</gene>
<reference evidence="1" key="1">
    <citation type="submission" date="2020-12" db="EMBL/GenBank/DDBJ databases">
        <title>Marinomonas arctica sp. nov., a psychrotolerant bacterium isolated from the Arctic.</title>
        <authorList>
            <person name="Zhang Y."/>
        </authorList>
    </citation>
    <scope>NUCLEOTIDE SEQUENCE</scope>
    <source>
        <strain evidence="1">C1424</strain>
    </source>
</reference>
<dbReference type="EMBL" id="JAEMNX010000023">
    <property type="protein sequence ID" value="MBJ7539319.1"/>
    <property type="molecule type" value="Genomic_DNA"/>
</dbReference>
<comment type="caution">
    <text evidence="1">The sequence shown here is derived from an EMBL/GenBank/DDBJ whole genome shotgun (WGS) entry which is preliminary data.</text>
</comment>
<evidence type="ECO:0000313" key="1">
    <source>
        <dbReference type="EMBL" id="MBJ7539319.1"/>
    </source>
</evidence>
<accession>A0A934MXH4</accession>